<evidence type="ECO:0000313" key="2">
    <source>
        <dbReference type="Proteomes" id="UP000051861"/>
    </source>
</evidence>
<evidence type="ECO:0000313" key="1">
    <source>
        <dbReference type="EMBL" id="KPJ64530.1"/>
    </source>
</evidence>
<organism evidence="1 2">
    <name type="scientific">candidate division WOR-1 bacterium DG_54_3</name>
    <dbReference type="NCBI Taxonomy" id="1703775"/>
    <lineage>
        <taxon>Bacteria</taxon>
        <taxon>Bacillati</taxon>
        <taxon>Saganbacteria</taxon>
    </lineage>
</organism>
<name>A0A0S7XPU8_UNCSA</name>
<dbReference type="EMBL" id="LIZX01000178">
    <property type="protein sequence ID" value="KPJ64530.1"/>
    <property type="molecule type" value="Genomic_DNA"/>
</dbReference>
<dbReference type="Proteomes" id="UP000051861">
    <property type="component" value="Unassembled WGS sequence"/>
</dbReference>
<protein>
    <submittedName>
        <fullName evidence="1">Uncharacterized protein</fullName>
    </submittedName>
</protein>
<reference evidence="1 2" key="1">
    <citation type="journal article" date="2015" name="Microbiome">
        <title>Genomic resolution of linkages in carbon, nitrogen, and sulfur cycling among widespread estuary sediment bacteria.</title>
        <authorList>
            <person name="Baker B.J."/>
            <person name="Lazar C.S."/>
            <person name="Teske A.P."/>
            <person name="Dick G.J."/>
        </authorList>
    </citation>
    <scope>NUCLEOTIDE SEQUENCE [LARGE SCALE GENOMIC DNA]</scope>
    <source>
        <strain evidence="1">DG_54_3</strain>
    </source>
</reference>
<accession>A0A0S7XPU8</accession>
<comment type="caution">
    <text evidence="1">The sequence shown here is derived from an EMBL/GenBank/DDBJ whole genome shotgun (WGS) entry which is preliminary data.</text>
</comment>
<dbReference type="AlphaFoldDB" id="A0A0S7XPU8"/>
<proteinExistence type="predicted"/>
<sequence length="93" mass="10729">MPHFVLPFDPAPLPEIQCQTGLSQDEPCLRRQKVLIFKGRGPLPEYSYPLFQILLNVVTSEFLLDTKRLKYYRFFEHGEKGQVGGEDFGTIKV</sequence>
<gene>
    <name evidence="1" type="ORF">AMJ44_12675</name>
</gene>